<dbReference type="GO" id="GO:0016491">
    <property type="term" value="F:oxidoreductase activity"/>
    <property type="evidence" value="ECO:0007669"/>
    <property type="project" value="InterPro"/>
</dbReference>
<evidence type="ECO:0000313" key="2">
    <source>
        <dbReference type="EMBL" id="SEA53157.1"/>
    </source>
</evidence>
<dbReference type="EMBL" id="FNQJ01000016">
    <property type="protein sequence ID" value="SEA53157.1"/>
    <property type="molecule type" value="Genomic_DNA"/>
</dbReference>
<evidence type="ECO:0000313" key="3">
    <source>
        <dbReference type="Proteomes" id="UP000199002"/>
    </source>
</evidence>
<dbReference type="SMART" id="SM00829">
    <property type="entry name" value="PKS_ER"/>
    <property type="match status" value="1"/>
</dbReference>
<dbReference type="STRING" id="592050.SAMN05421875_11652"/>
<dbReference type="Gene3D" id="3.90.180.10">
    <property type="entry name" value="Medium-chain alcohol dehydrogenases, catalytic domain"/>
    <property type="match status" value="1"/>
</dbReference>
<reference evidence="3" key="1">
    <citation type="submission" date="2016-10" db="EMBL/GenBank/DDBJ databases">
        <authorList>
            <person name="Varghese N."/>
            <person name="Submissions S."/>
        </authorList>
    </citation>
    <scope>NUCLEOTIDE SEQUENCE [LARGE SCALE GENOMIC DNA]</scope>
    <source>
        <strain evidence="3">DSM 25157</strain>
    </source>
</reference>
<dbReference type="InterPro" id="IPR013154">
    <property type="entry name" value="ADH-like_N"/>
</dbReference>
<sequence length="339" mass="35159">MIDSTLPSTLQRWQLPRFGLPHLERVQTPVPAPAPHQILVRTEAVALNYRDLLMARDGMGMALSFPFTPASDLAGTVLAVGEGVTRWQPGDRVLSTFWGGWLDGERPASAVPLGAPGPGMLASHVLLDADWAVAAPHTLDAAAASTLPIAGLTAWFALVETGGLRAGQAVLIHGTGGVALFGVQVARLHGAMPIVVSGDAAKREQVLALGATHALARDADWPAQVRALTGGSGADQVLETVGGANLGRSLQALRAGGRVSVIGTLAGDTVSGSVYDFLRGRATVQGISVGHRRALEELVRAVDANGLEPVIAGEYTADEVPAAFAHLERGAFGKVVVRF</sequence>
<organism evidence="2 3">
    <name type="scientific">Acidovorax soli</name>
    <dbReference type="NCBI Taxonomy" id="592050"/>
    <lineage>
        <taxon>Bacteria</taxon>
        <taxon>Pseudomonadati</taxon>
        <taxon>Pseudomonadota</taxon>
        <taxon>Betaproteobacteria</taxon>
        <taxon>Burkholderiales</taxon>
        <taxon>Comamonadaceae</taxon>
        <taxon>Acidovorax</taxon>
    </lineage>
</organism>
<dbReference type="SUPFAM" id="SSF51735">
    <property type="entry name" value="NAD(P)-binding Rossmann-fold domains"/>
    <property type="match status" value="1"/>
</dbReference>
<evidence type="ECO:0000259" key="1">
    <source>
        <dbReference type="SMART" id="SM00829"/>
    </source>
</evidence>
<dbReference type="AlphaFoldDB" id="A0A1H4BYL3"/>
<proteinExistence type="predicted"/>
<dbReference type="InterPro" id="IPR036291">
    <property type="entry name" value="NAD(P)-bd_dom_sf"/>
</dbReference>
<dbReference type="PANTHER" id="PTHR45033">
    <property type="match status" value="1"/>
</dbReference>
<protein>
    <submittedName>
        <fullName evidence="2">NADPH:quinone reductase</fullName>
    </submittedName>
</protein>
<dbReference type="Pfam" id="PF08240">
    <property type="entry name" value="ADH_N"/>
    <property type="match status" value="1"/>
</dbReference>
<dbReference type="CDD" id="cd08276">
    <property type="entry name" value="MDR7"/>
    <property type="match status" value="1"/>
</dbReference>
<name>A0A1H4BYL3_9BURK</name>
<feature type="domain" description="Enoyl reductase (ER)" evidence="1">
    <location>
        <begin position="19"/>
        <end position="337"/>
    </location>
</feature>
<dbReference type="GeneID" id="34232159"/>
<dbReference type="InterPro" id="IPR020843">
    <property type="entry name" value="ER"/>
</dbReference>
<dbReference type="RefSeq" id="WP_092698847.1">
    <property type="nucleotide sequence ID" value="NZ_CAXIQL010000092.1"/>
</dbReference>
<gene>
    <name evidence="2" type="ORF">SAMN05421875_11652</name>
</gene>
<dbReference type="InterPro" id="IPR052711">
    <property type="entry name" value="Zinc_ADH-like"/>
</dbReference>
<dbReference type="Gene3D" id="3.40.50.720">
    <property type="entry name" value="NAD(P)-binding Rossmann-like Domain"/>
    <property type="match status" value="1"/>
</dbReference>
<dbReference type="SUPFAM" id="SSF50129">
    <property type="entry name" value="GroES-like"/>
    <property type="match status" value="1"/>
</dbReference>
<dbReference type="InterPro" id="IPR011032">
    <property type="entry name" value="GroES-like_sf"/>
</dbReference>
<accession>A0A1H4BYL3</accession>
<keyword evidence="3" id="KW-1185">Reference proteome</keyword>
<dbReference type="PANTHER" id="PTHR45033:SF2">
    <property type="entry name" value="ZINC-TYPE ALCOHOL DEHYDROGENASE-LIKE PROTEIN C1773.06C"/>
    <property type="match status" value="1"/>
</dbReference>
<dbReference type="Proteomes" id="UP000199002">
    <property type="component" value="Unassembled WGS sequence"/>
</dbReference>
<dbReference type="InterPro" id="IPR013149">
    <property type="entry name" value="ADH-like_C"/>
</dbReference>
<dbReference type="Pfam" id="PF00107">
    <property type="entry name" value="ADH_zinc_N"/>
    <property type="match status" value="1"/>
</dbReference>